<feature type="transmembrane region" description="Helical" evidence="9">
    <location>
        <begin position="165"/>
        <end position="186"/>
    </location>
</feature>
<feature type="transmembrane region" description="Helical" evidence="9">
    <location>
        <begin position="86"/>
        <end position="103"/>
    </location>
</feature>
<evidence type="ECO:0000313" key="11">
    <source>
        <dbReference type="EMBL" id="NEN24525.1"/>
    </source>
</evidence>
<feature type="transmembrane region" description="Helical" evidence="9">
    <location>
        <begin position="198"/>
        <end position="216"/>
    </location>
</feature>
<evidence type="ECO:0000256" key="6">
    <source>
        <dbReference type="ARBA" id="ARBA00022692"/>
    </source>
</evidence>
<dbReference type="AlphaFoldDB" id="A0A7K3WV23"/>
<feature type="domain" description="ABC transmembrane type-2" evidence="10">
    <location>
        <begin position="53"/>
        <end position="274"/>
    </location>
</feature>
<evidence type="ECO:0000256" key="5">
    <source>
        <dbReference type="ARBA" id="ARBA00022519"/>
    </source>
</evidence>
<dbReference type="RefSeq" id="WP_163285918.1">
    <property type="nucleotide sequence ID" value="NZ_JAAGVY010000027.1"/>
</dbReference>
<evidence type="ECO:0000256" key="7">
    <source>
        <dbReference type="ARBA" id="ARBA00022989"/>
    </source>
</evidence>
<proteinExistence type="inferred from homology"/>
<keyword evidence="7 9" id="KW-1133">Transmembrane helix</keyword>
<dbReference type="Pfam" id="PF01061">
    <property type="entry name" value="ABC2_membrane"/>
    <property type="match status" value="1"/>
</dbReference>
<feature type="transmembrane region" description="Helical" evidence="9">
    <location>
        <begin position="52"/>
        <end position="74"/>
    </location>
</feature>
<sequence length="284" mass="31962">MSELEKRVYTSQSNVQHPWKMIKDMLQDIKRGQDLAKRLTIRDIKALYRQSFLGVLWAFIIPIANTLTWILLNASGIIKLGESTSLPYPIYVFTGTMIWAMFLESMQSPINLTTQNKSVLAKVNFPREAIIMSAVYQSLFNASIKTVILVIALAFLGYFGGYTLLLFPLAMLSMVLIGTTIGLMLTPISTLYTDISKGLPLIMQFLMYTAPVIYAIPKEGRMADVIRANPLTPLIETARSWLTGSMGDFLPEFFIINAINLLLLAFMFVAYRLALPILIERMNA</sequence>
<evidence type="ECO:0000256" key="1">
    <source>
        <dbReference type="ARBA" id="ARBA00004429"/>
    </source>
</evidence>
<dbReference type="GO" id="GO:0140359">
    <property type="term" value="F:ABC-type transporter activity"/>
    <property type="evidence" value="ECO:0007669"/>
    <property type="project" value="InterPro"/>
</dbReference>
<reference evidence="11 12" key="1">
    <citation type="submission" date="2020-02" db="EMBL/GenBank/DDBJ databases">
        <title>Out from the shadows clarifying the taxonomy of the family Cryomorphaceae and related taxa by utilizing the GTDB taxonomic framework.</title>
        <authorList>
            <person name="Bowman J.P."/>
        </authorList>
    </citation>
    <scope>NUCLEOTIDE SEQUENCE [LARGE SCALE GENOMIC DNA]</scope>
    <source>
        <strain evidence="11 12">QSSC 1-22</strain>
    </source>
</reference>
<keyword evidence="12" id="KW-1185">Reference proteome</keyword>
<dbReference type="Proteomes" id="UP000486602">
    <property type="component" value="Unassembled WGS sequence"/>
</dbReference>
<name>A0A7K3WV23_9FLAO</name>
<feature type="transmembrane region" description="Helical" evidence="9">
    <location>
        <begin position="139"/>
        <end position="159"/>
    </location>
</feature>
<evidence type="ECO:0000313" key="12">
    <source>
        <dbReference type="Proteomes" id="UP000486602"/>
    </source>
</evidence>
<dbReference type="PANTHER" id="PTHR30413:SF8">
    <property type="entry name" value="TRANSPORT PERMEASE PROTEIN"/>
    <property type="match status" value="1"/>
</dbReference>
<feature type="transmembrane region" description="Helical" evidence="9">
    <location>
        <begin position="253"/>
        <end position="274"/>
    </location>
</feature>
<evidence type="ECO:0000256" key="4">
    <source>
        <dbReference type="ARBA" id="ARBA00022475"/>
    </source>
</evidence>
<dbReference type="PROSITE" id="PS51012">
    <property type="entry name" value="ABC_TM2"/>
    <property type="match status" value="1"/>
</dbReference>
<dbReference type="PANTHER" id="PTHR30413">
    <property type="entry name" value="INNER MEMBRANE TRANSPORT PERMEASE"/>
    <property type="match status" value="1"/>
</dbReference>
<evidence type="ECO:0000256" key="9">
    <source>
        <dbReference type="RuleBase" id="RU361157"/>
    </source>
</evidence>
<comment type="subcellular location">
    <subcellularLocation>
        <location evidence="1">Cell inner membrane</location>
        <topology evidence="1">Multi-pass membrane protein</topology>
    </subcellularLocation>
    <subcellularLocation>
        <location evidence="9">Cell membrane</location>
        <topology evidence="9">Multi-pass membrane protein</topology>
    </subcellularLocation>
</comment>
<keyword evidence="4 9" id="KW-1003">Cell membrane</keyword>
<keyword evidence="6 9" id="KW-0812">Transmembrane</keyword>
<protein>
    <recommendedName>
        <fullName evidence="9">Transport permease protein</fullName>
    </recommendedName>
</protein>
<keyword evidence="5" id="KW-0997">Cell inner membrane</keyword>
<gene>
    <name evidence="11" type="ORF">G3O08_13540</name>
</gene>
<evidence type="ECO:0000259" key="10">
    <source>
        <dbReference type="PROSITE" id="PS51012"/>
    </source>
</evidence>
<accession>A0A7K3WV23</accession>
<keyword evidence="3 9" id="KW-0813">Transport</keyword>
<evidence type="ECO:0000256" key="2">
    <source>
        <dbReference type="ARBA" id="ARBA00007783"/>
    </source>
</evidence>
<dbReference type="GO" id="GO:0005886">
    <property type="term" value="C:plasma membrane"/>
    <property type="evidence" value="ECO:0007669"/>
    <property type="project" value="UniProtKB-SubCell"/>
</dbReference>
<dbReference type="InterPro" id="IPR047817">
    <property type="entry name" value="ABC2_TM_bact-type"/>
</dbReference>
<evidence type="ECO:0000256" key="3">
    <source>
        <dbReference type="ARBA" id="ARBA00022448"/>
    </source>
</evidence>
<organism evidence="11 12">
    <name type="scientific">Cryomorpha ignava</name>
    <dbReference type="NCBI Taxonomy" id="101383"/>
    <lineage>
        <taxon>Bacteria</taxon>
        <taxon>Pseudomonadati</taxon>
        <taxon>Bacteroidota</taxon>
        <taxon>Flavobacteriia</taxon>
        <taxon>Flavobacteriales</taxon>
        <taxon>Cryomorphaceae</taxon>
        <taxon>Cryomorpha</taxon>
    </lineage>
</organism>
<dbReference type="InterPro" id="IPR013525">
    <property type="entry name" value="ABC2_TM"/>
</dbReference>
<dbReference type="EMBL" id="JAAGVY010000027">
    <property type="protein sequence ID" value="NEN24525.1"/>
    <property type="molecule type" value="Genomic_DNA"/>
</dbReference>
<evidence type="ECO:0000256" key="8">
    <source>
        <dbReference type="ARBA" id="ARBA00023136"/>
    </source>
</evidence>
<comment type="similarity">
    <text evidence="2 9">Belongs to the ABC-2 integral membrane protein family.</text>
</comment>
<dbReference type="GO" id="GO:0015920">
    <property type="term" value="P:lipopolysaccharide transport"/>
    <property type="evidence" value="ECO:0007669"/>
    <property type="project" value="TreeGrafter"/>
</dbReference>
<comment type="caution">
    <text evidence="11">The sequence shown here is derived from an EMBL/GenBank/DDBJ whole genome shotgun (WGS) entry which is preliminary data.</text>
</comment>
<keyword evidence="8 9" id="KW-0472">Membrane</keyword>